<proteinExistence type="predicted"/>
<protein>
    <recommendedName>
        <fullName evidence="4">Mobilization protein</fullName>
    </recommendedName>
</protein>
<name>A0A0A0EEY1_9RHOB</name>
<evidence type="ECO:0000313" key="2">
    <source>
        <dbReference type="EMBL" id="KGM48658.1"/>
    </source>
</evidence>
<accession>A0A0A0EEY1</accession>
<sequence length="93" mass="10901">MTDRSKRVEMLREKLEQAQARLKSAEGEEKKRQRKEDDRRKYIHGGAFLAAMAKASPEDRKRLERFIDKHINRPTDRKFLGLEPLPASPGEKQ</sequence>
<comment type="caution">
    <text evidence="2">The sequence shown here is derived from an EMBL/GenBank/DDBJ whole genome shotgun (WGS) entry which is preliminary data.</text>
</comment>
<reference evidence="2 3" key="1">
    <citation type="journal article" date="2015" name="Antonie Van Leeuwenhoek">
        <title>Pseudooceanicola atlanticus gen. nov. sp. nov., isolated from surface seawater of the Atlantic Ocean and reclassification of Oceanicola batsensis, Oceanicola marinus, Oceanicola nitratireducens, Oceanicola nanhaiensis, Oceanicola antarcticus and Oceanicola flagellatus, as Pseudooceanicola batsensis comb. nov., Pseudooceanicola marinus comb. nov., Pseudooceanicola nitratireducens comb. nov., Pseudooceanicola nanhaiensis comb. nov., Pseudooceanicola antarcticus comb. nov., and Pseudooceanicola flagellatus comb. nov.</title>
        <authorList>
            <person name="Lai Q."/>
            <person name="Li G."/>
            <person name="Liu X."/>
            <person name="Du Y."/>
            <person name="Sun F."/>
            <person name="Shao Z."/>
        </authorList>
    </citation>
    <scope>NUCLEOTIDE SEQUENCE [LARGE SCALE GENOMIC DNA]</scope>
    <source>
        <strain evidence="2 3">22II-s11g</strain>
    </source>
</reference>
<feature type="compositionally biased region" description="Basic and acidic residues" evidence="1">
    <location>
        <begin position="23"/>
        <end position="40"/>
    </location>
</feature>
<dbReference type="AlphaFoldDB" id="A0A0A0EEY1"/>
<dbReference type="OrthoDB" id="7728370at2"/>
<evidence type="ECO:0000313" key="3">
    <source>
        <dbReference type="Proteomes" id="UP000030004"/>
    </source>
</evidence>
<gene>
    <name evidence="2" type="ORF">ATO9_07980</name>
</gene>
<dbReference type="Proteomes" id="UP000030004">
    <property type="component" value="Unassembled WGS sequence"/>
</dbReference>
<evidence type="ECO:0000256" key="1">
    <source>
        <dbReference type="SAM" id="MobiDB-lite"/>
    </source>
</evidence>
<feature type="region of interest" description="Disordered" evidence="1">
    <location>
        <begin position="18"/>
        <end position="41"/>
    </location>
</feature>
<evidence type="ECO:0008006" key="4">
    <source>
        <dbReference type="Google" id="ProtNLM"/>
    </source>
</evidence>
<dbReference type="RefSeq" id="WP_043747438.1">
    <property type="nucleotide sequence ID" value="NZ_AQQX01000003.1"/>
</dbReference>
<organism evidence="2 3">
    <name type="scientific">Pseudooceanicola atlanticus</name>
    <dbReference type="NCBI Taxonomy" id="1461694"/>
    <lineage>
        <taxon>Bacteria</taxon>
        <taxon>Pseudomonadati</taxon>
        <taxon>Pseudomonadota</taxon>
        <taxon>Alphaproteobacteria</taxon>
        <taxon>Rhodobacterales</taxon>
        <taxon>Paracoccaceae</taxon>
        <taxon>Pseudooceanicola</taxon>
    </lineage>
</organism>
<dbReference type="EMBL" id="AQQX01000003">
    <property type="protein sequence ID" value="KGM48658.1"/>
    <property type="molecule type" value="Genomic_DNA"/>
</dbReference>
<keyword evidence="3" id="KW-1185">Reference proteome</keyword>